<dbReference type="GO" id="GO:0051083">
    <property type="term" value="P:'de novo' cotranslational protein folding"/>
    <property type="evidence" value="ECO:0007669"/>
    <property type="project" value="TreeGrafter"/>
</dbReference>
<feature type="domain" description="PPIase FKBP-type" evidence="15">
    <location>
        <begin position="169"/>
        <end position="264"/>
    </location>
</feature>
<comment type="caution">
    <text evidence="16">The sequence shown here is derived from an EMBL/GenBank/DDBJ whole genome shotgun (WGS) entry which is preliminary data.</text>
</comment>
<dbReference type="PANTHER" id="PTHR30560:SF3">
    <property type="entry name" value="TRIGGER FACTOR-LIKE PROTEIN TIG, CHLOROPLASTIC"/>
    <property type="match status" value="1"/>
</dbReference>
<dbReference type="SUPFAM" id="SSF109998">
    <property type="entry name" value="Triger factor/SurA peptide-binding domain-like"/>
    <property type="match status" value="1"/>
</dbReference>
<evidence type="ECO:0000256" key="14">
    <source>
        <dbReference type="RuleBase" id="RU003914"/>
    </source>
</evidence>
<dbReference type="GO" id="GO:0003755">
    <property type="term" value="F:peptidyl-prolyl cis-trans isomerase activity"/>
    <property type="evidence" value="ECO:0007669"/>
    <property type="project" value="UniProtKB-UniRule"/>
</dbReference>
<comment type="similarity">
    <text evidence="2 12 14">Belongs to the FKBP-type PPIase family. Tig subfamily.</text>
</comment>
<evidence type="ECO:0000256" key="4">
    <source>
        <dbReference type="ARBA" id="ARBA00016902"/>
    </source>
</evidence>
<dbReference type="PANTHER" id="PTHR30560">
    <property type="entry name" value="TRIGGER FACTOR CHAPERONE AND PEPTIDYL-PROLYL CIS/TRANS ISOMERASE"/>
    <property type="match status" value="1"/>
</dbReference>
<dbReference type="Pfam" id="PF00254">
    <property type="entry name" value="FKBP_C"/>
    <property type="match status" value="1"/>
</dbReference>
<protein>
    <recommendedName>
        <fullName evidence="4 12">Trigger factor</fullName>
        <shortName evidence="12">TF</shortName>
        <ecNumber evidence="3 12">5.2.1.8</ecNumber>
    </recommendedName>
    <alternativeName>
        <fullName evidence="11 12">PPIase</fullName>
    </alternativeName>
</protein>
<evidence type="ECO:0000256" key="2">
    <source>
        <dbReference type="ARBA" id="ARBA00005464"/>
    </source>
</evidence>
<dbReference type="NCBIfam" id="TIGR00115">
    <property type="entry name" value="tig"/>
    <property type="match status" value="1"/>
</dbReference>
<evidence type="ECO:0000256" key="6">
    <source>
        <dbReference type="ARBA" id="ARBA00023110"/>
    </source>
</evidence>
<comment type="subcellular location">
    <subcellularLocation>
        <location evidence="12">Cytoplasm</location>
    </subcellularLocation>
    <text evidence="12">About half TF is bound to the ribosome near the polypeptide exit tunnel while the other half is free in the cytoplasm.</text>
</comment>
<keyword evidence="12" id="KW-0963">Cytoplasm</keyword>
<dbReference type="SUPFAM" id="SSF54534">
    <property type="entry name" value="FKBP-like"/>
    <property type="match status" value="1"/>
</dbReference>
<evidence type="ECO:0000313" key="17">
    <source>
        <dbReference type="Proteomes" id="UP000566663"/>
    </source>
</evidence>
<dbReference type="EMBL" id="JACHFZ010000001">
    <property type="protein sequence ID" value="MBB5290657.1"/>
    <property type="molecule type" value="Genomic_DNA"/>
</dbReference>
<dbReference type="GO" id="GO:0043335">
    <property type="term" value="P:protein unfolding"/>
    <property type="evidence" value="ECO:0007669"/>
    <property type="project" value="TreeGrafter"/>
</dbReference>
<reference evidence="16 17" key="1">
    <citation type="submission" date="2020-08" db="EMBL/GenBank/DDBJ databases">
        <title>Genomic Encyclopedia of Type Strains, Phase IV (KMG-IV): sequencing the most valuable type-strain genomes for metagenomic binning, comparative biology and taxonomic classification.</title>
        <authorList>
            <person name="Goeker M."/>
        </authorList>
    </citation>
    <scope>NUCLEOTIDE SEQUENCE [LARGE SCALE GENOMIC DNA]</scope>
    <source>
        <strain evidence="16 17">DSM 25335</strain>
    </source>
</reference>
<keyword evidence="5 12" id="KW-0132">Cell division</keyword>
<evidence type="ECO:0000259" key="15">
    <source>
        <dbReference type="PROSITE" id="PS50059"/>
    </source>
</evidence>
<evidence type="ECO:0000256" key="9">
    <source>
        <dbReference type="ARBA" id="ARBA00023306"/>
    </source>
</evidence>
<sequence>MQVVEKSNEGLSRVIAVTIPVAELNQKLDAKLKEVAPQMKLKGFRPGKVPTSHVKKTFGRDLMGEIVNEALNSSSQKALDDAKLRPAAPAEMKLTSDMDKVIKGEDDLAYEMSLEVMPEFTPVDIKTLKLKRPTYEATDADLDEALTELAGQAKSYEDKKGKTVKAAEGDEVTIDFLGKLDGEPFEGGAAEDAQLVIGSGRFIPGFEEQLKGAKVGEEKVLNVTFPEDYQAKHLAGKAVTFDVTVKAIKAEAPAVVDEDFAKRIGLESLDKLKELLRDNLNQQYKGAARFKLKRALLDELDKAHDFPLPPKMVDAEFDGIWGQVQADKEAGNLPEEDAKKSEKKLKEEYRKIAERRVRLGLVLAEIGRANNVQVSDQELNNAIMAEARNYPGQERQVLDFYRQNPNAAAQMRAPIYEEKVCDLIFDQAKVTDSKISKEELLKEDDDL</sequence>
<dbReference type="GO" id="GO:0015031">
    <property type="term" value="P:protein transport"/>
    <property type="evidence" value="ECO:0007669"/>
    <property type="project" value="UniProtKB-UniRule"/>
</dbReference>
<evidence type="ECO:0000256" key="12">
    <source>
        <dbReference type="HAMAP-Rule" id="MF_00303"/>
    </source>
</evidence>
<dbReference type="EC" id="5.2.1.8" evidence="3 12"/>
<dbReference type="Gene3D" id="3.30.70.1050">
    <property type="entry name" value="Trigger factor ribosome-binding domain"/>
    <property type="match status" value="1"/>
</dbReference>
<keyword evidence="17" id="KW-1185">Reference proteome</keyword>
<dbReference type="Pfam" id="PF05697">
    <property type="entry name" value="Trigger_N"/>
    <property type="match status" value="1"/>
</dbReference>
<dbReference type="RefSeq" id="WP_183251424.1">
    <property type="nucleotide sequence ID" value="NZ_BAAAFF010000003.1"/>
</dbReference>
<evidence type="ECO:0000256" key="13">
    <source>
        <dbReference type="PROSITE-ProRule" id="PRU00277"/>
    </source>
</evidence>
<name>A0A7W8HXA7_9CAUL</name>
<comment type="catalytic activity">
    <reaction evidence="1 12 13">
        <text>[protein]-peptidylproline (omega=180) = [protein]-peptidylproline (omega=0)</text>
        <dbReference type="Rhea" id="RHEA:16237"/>
        <dbReference type="Rhea" id="RHEA-COMP:10747"/>
        <dbReference type="Rhea" id="RHEA-COMP:10748"/>
        <dbReference type="ChEBI" id="CHEBI:83833"/>
        <dbReference type="ChEBI" id="CHEBI:83834"/>
        <dbReference type="EC" id="5.2.1.8"/>
    </reaction>
</comment>
<dbReference type="Gene3D" id="1.10.3120.10">
    <property type="entry name" value="Trigger factor, C-terminal domain"/>
    <property type="match status" value="1"/>
</dbReference>
<evidence type="ECO:0000256" key="3">
    <source>
        <dbReference type="ARBA" id="ARBA00013194"/>
    </source>
</evidence>
<dbReference type="GO" id="GO:0044183">
    <property type="term" value="F:protein folding chaperone"/>
    <property type="evidence" value="ECO:0007669"/>
    <property type="project" value="TreeGrafter"/>
</dbReference>
<dbReference type="Gene3D" id="3.10.50.40">
    <property type="match status" value="1"/>
</dbReference>
<evidence type="ECO:0000256" key="1">
    <source>
        <dbReference type="ARBA" id="ARBA00000971"/>
    </source>
</evidence>
<dbReference type="InterPro" id="IPR001179">
    <property type="entry name" value="PPIase_FKBP_dom"/>
</dbReference>
<comment type="domain">
    <text evidence="12">Consists of 3 domains; the N-terminus binds the ribosome, the middle domain has PPIase activity, while the C-terminus has intrinsic chaperone activity on its own.</text>
</comment>
<dbReference type="InterPro" id="IPR008881">
    <property type="entry name" value="Trigger_fac_ribosome-bd_bac"/>
</dbReference>
<dbReference type="PROSITE" id="PS50059">
    <property type="entry name" value="FKBP_PPIASE"/>
    <property type="match status" value="1"/>
</dbReference>
<keyword evidence="7 12" id="KW-0143">Chaperone</keyword>
<dbReference type="HAMAP" id="MF_00303">
    <property type="entry name" value="Trigger_factor_Tig"/>
    <property type="match status" value="1"/>
</dbReference>
<evidence type="ECO:0000256" key="7">
    <source>
        <dbReference type="ARBA" id="ARBA00023186"/>
    </source>
</evidence>
<dbReference type="GO" id="GO:0051301">
    <property type="term" value="P:cell division"/>
    <property type="evidence" value="ECO:0007669"/>
    <property type="project" value="UniProtKB-KW"/>
</dbReference>
<dbReference type="InterPro" id="IPR036611">
    <property type="entry name" value="Trigger_fac_ribosome-bd_sf"/>
</dbReference>
<keyword evidence="8 12" id="KW-0413">Isomerase</keyword>
<dbReference type="InterPro" id="IPR008880">
    <property type="entry name" value="Trigger_fac_C"/>
</dbReference>
<organism evidence="16 17">
    <name type="scientific">Brevundimonas basaltis</name>
    <dbReference type="NCBI Taxonomy" id="472166"/>
    <lineage>
        <taxon>Bacteria</taxon>
        <taxon>Pseudomonadati</taxon>
        <taxon>Pseudomonadota</taxon>
        <taxon>Alphaproteobacteria</taxon>
        <taxon>Caulobacterales</taxon>
        <taxon>Caulobacteraceae</taxon>
        <taxon>Brevundimonas</taxon>
    </lineage>
</organism>
<dbReference type="InterPro" id="IPR005215">
    <property type="entry name" value="Trig_fac"/>
</dbReference>
<accession>A0A7W8HXA7</accession>
<keyword evidence="9 12" id="KW-0131">Cell cycle</keyword>
<dbReference type="GO" id="GO:0005737">
    <property type="term" value="C:cytoplasm"/>
    <property type="evidence" value="ECO:0007669"/>
    <property type="project" value="UniProtKB-SubCell"/>
</dbReference>
<evidence type="ECO:0000256" key="11">
    <source>
        <dbReference type="ARBA" id="ARBA00029986"/>
    </source>
</evidence>
<dbReference type="InterPro" id="IPR027304">
    <property type="entry name" value="Trigger_fact/SurA_dom_sf"/>
</dbReference>
<evidence type="ECO:0000313" key="16">
    <source>
        <dbReference type="EMBL" id="MBB5290657.1"/>
    </source>
</evidence>
<dbReference type="InterPro" id="IPR037041">
    <property type="entry name" value="Trigger_fac_C_sf"/>
</dbReference>
<dbReference type="Pfam" id="PF05698">
    <property type="entry name" value="Trigger_C"/>
    <property type="match status" value="1"/>
</dbReference>
<gene>
    <name evidence="12" type="primary">tig</name>
    <name evidence="16" type="ORF">HNQ67_000153</name>
</gene>
<dbReference type="InterPro" id="IPR046357">
    <property type="entry name" value="PPIase_dom_sf"/>
</dbReference>
<dbReference type="SUPFAM" id="SSF102735">
    <property type="entry name" value="Trigger factor ribosome-binding domain"/>
    <property type="match status" value="1"/>
</dbReference>
<dbReference type="AlphaFoldDB" id="A0A7W8HXA7"/>
<evidence type="ECO:0000256" key="8">
    <source>
        <dbReference type="ARBA" id="ARBA00023235"/>
    </source>
</evidence>
<dbReference type="FunFam" id="3.10.50.40:FF:000001">
    <property type="entry name" value="Trigger factor"/>
    <property type="match status" value="1"/>
</dbReference>
<proteinExistence type="inferred from homology"/>
<evidence type="ECO:0000256" key="5">
    <source>
        <dbReference type="ARBA" id="ARBA00022618"/>
    </source>
</evidence>
<dbReference type="PIRSF" id="PIRSF003095">
    <property type="entry name" value="Trigger_factor"/>
    <property type="match status" value="1"/>
</dbReference>
<comment type="function">
    <text evidence="10 12">Involved in protein export. Acts as a chaperone by maintaining the newly synthesized protein in an open conformation. Functions as a peptidyl-prolyl cis-trans isomerase.</text>
</comment>
<dbReference type="GO" id="GO:0043022">
    <property type="term" value="F:ribosome binding"/>
    <property type="evidence" value="ECO:0007669"/>
    <property type="project" value="TreeGrafter"/>
</dbReference>
<evidence type="ECO:0000256" key="10">
    <source>
        <dbReference type="ARBA" id="ARBA00024849"/>
    </source>
</evidence>
<keyword evidence="6 12" id="KW-0697">Rotamase</keyword>
<dbReference type="Proteomes" id="UP000566663">
    <property type="component" value="Unassembled WGS sequence"/>
</dbReference>